<dbReference type="Proteomes" id="UP001195483">
    <property type="component" value="Unassembled WGS sequence"/>
</dbReference>
<evidence type="ECO:0000313" key="1">
    <source>
        <dbReference type="EMBL" id="KAK3579934.1"/>
    </source>
</evidence>
<gene>
    <name evidence="1" type="ORF">CHS0354_020826</name>
</gene>
<reference evidence="1" key="2">
    <citation type="journal article" date="2021" name="Genome Biol. Evol.">
        <title>Developing a high-quality reference genome for a parasitic bivalve with doubly uniparental inheritance (Bivalvia: Unionida).</title>
        <authorList>
            <person name="Smith C.H."/>
        </authorList>
    </citation>
    <scope>NUCLEOTIDE SEQUENCE</scope>
    <source>
        <strain evidence="1">CHS0354</strain>
        <tissue evidence="1">Mantle</tissue>
    </source>
</reference>
<comment type="caution">
    <text evidence="1">The sequence shown here is derived from an EMBL/GenBank/DDBJ whole genome shotgun (WGS) entry which is preliminary data.</text>
</comment>
<protein>
    <submittedName>
        <fullName evidence="1">Uncharacterized protein</fullName>
    </submittedName>
</protein>
<reference evidence="1" key="1">
    <citation type="journal article" date="2021" name="Genome Biol. Evol.">
        <title>A High-Quality Reference Genome for a Parasitic Bivalve with Doubly Uniparental Inheritance (Bivalvia: Unionida).</title>
        <authorList>
            <person name="Smith C.H."/>
        </authorList>
    </citation>
    <scope>NUCLEOTIDE SEQUENCE</scope>
    <source>
        <strain evidence="1">CHS0354</strain>
    </source>
</reference>
<sequence>MTTVLPFTLNGFKHEQYNAGMFFAYFQLHGSPFPGWENNGCAFHWSQAVWRHVLSIGLAEMYMRREVLHSFVRQVLALQFLLSGSHITSSWHHRLNSRAEHTRPQVLDATRSDINGSRRVHVHETGVLPVSATAAEGGRSDALSCPTKLQIRKCIKYTLGPVHASRDQNLKAFELRWQSV</sequence>
<accession>A0AAE0RUT6</accession>
<dbReference type="AlphaFoldDB" id="A0AAE0RUT6"/>
<name>A0AAE0RUT6_9BIVA</name>
<evidence type="ECO:0000313" key="2">
    <source>
        <dbReference type="Proteomes" id="UP001195483"/>
    </source>
</evidence>
<reference evidence="1" key="3">
    <citation type="submission" date="2023-05" db="EMBL/GenBank/DDBJ databases">
        <authorList>
            <person name="Smith C.H."/>
        </authorList>
    </citation>
    <scope>NUCLEOTIDE SEQUENCE</scope>
    <source>
        <strain evidence="1">CHS0354</strain>
        <tissue evidence="1">Mantle</tissue>
    </source>
</reference>
<organism evidence="1 2">
    <name type="scientific">Potamilus streckersoni</name>
    <dbReference type="NCBI Taxonomy" id="2493646"/>
    <lineage>
        <taxon>Eukaryota</taxon>
        <taxon>Metazoa</taxon>
        <taxon>Spiralia</taxon>
        <taxon>Lophotrochozoa</taxon>
        <taxon>Mollusca</taxon>
        <taxon>Bivalvia</taxon>
        <taxon>Autobranchia</taxon>
        <taxon>Heteroconchia</taxon>
        <taxon>Palaeoheterodonta</taxon>
        <taxon>Unionida</taxon>
        <taxon>Unionoidea</taxon>
        <taxon>Unionidae</taxon>
        <taxon>Ambleminae</taxon>
        <taxon>Lampsilini</taxon>
        <taxon>Potamilus</taxon>
    </lineage>
</organism>
<keyword evidence="2" id="KW-1185">Reference proteome</keyword>
<proteinExistence type="predicted"/>
<dbReference type="EMBL" id="JAEAOA010001272">
    <property type="protein sequence ID" value="KAK3579934.1"/>
    <property type="molecule type" value="Genomic_DNA"/>
</dbReference>